<protein>
    <submittedName>
        <fullName evidence="1">Uncharacterized protein</fullName>
    </submittedName>
</protein>
<sequence length="57" mass="6936">MIEQMERIKENRVTDEICYFEFTINRQSPLFCKLKGGYCNKKLCMTYQYMLDKVLEV</sequence>
<evidence type="ECO:0000313" key="1">
    <source>
        <dbReference type="EMBL" id="QJA96291.1"/>
    </source>
</evidence>
<dbReference type="AlphaFoldDB" id="A0A6M3LTH0"/>
<name>A0A6M3LTH0_9ZZZZ</name>
<gene>
    <name evidence="1" type="ORF">MM415B09759_0004</name>
</gene>
<organism evidence="1">
    <name type="scientific">viral metagenome</name>
    <dbReference type="NCBI Taxonomy" id="1070528"/>
    <lineage>
        <taxon>unclassified sequences</taxon>
        <taxon>metagenomes</taxon>
        <taxon>organismal metagenomes</taxon>
    </lineage>
</organism>
<dbReference type="EMBL" id="MT143386">
    <property type="protein sequence ID" value="QJA96291.1"/>
    <property type="molecule type" value="Genomic_DNA"/>
</dbReference>
<accession>A0A6M3LTH0</accession>
<proteinExistence type="predicted"/>
<reference evidence="1" key="1">
    <citation type="submission" date="2020-03" db="EMBL/GenBank/DDBJ databases">
        <title>The deep terrestrial virosphere.</title>
        <authorList>
            <person name="Holmfeldt K."/>
            <person name="Nilsson E."/>
            <person name="Simone D."/>
            <person name="Lopez-Fernandez M."/>
            <person name="Wu X."/>
            <person name="de Brujin I."/>
            <person name="Lundin D."/>
            <person name="Andersson A."/>
            <person name="Bertilsson S."/>
            <person name="Dopson M."/>
        </authorList>
    </citation>
    <scope>NUCLEOTIDE SEQUENCE</scope>
    <source>
        <strain evidence="1">MM415B09759</strain>
    </source>
</reference>